<evidence type="ECO:0000313" key="2">
    <source>
        <dbReference type="Proteomes" id="UP000604046"/>
    </source>
</evidence>
<name>A0A812TLE6_9DINO</name>
<dbReference type="AlphaFoldDB" id="A0A812TLE6"/>
<accession>A0A812TLE6</accession>
<organism evidence="1 2">
    <name type="scientific">Symbiodinium natans</name>
    <dbReference type="NCBI Taxonomy" id="878477"/>
    <lineage>
        <taxon>Eukaryota</taxon>
        <taxon>Sar</taxon>
        <taxon>Alveolata</taxon>
        <taxon>Dinophyceae</taxon>
        <taxon>Suessiales</taxon>
        <taxon>Symbiodiniaceae</taxon>
        <taxon>Symbiodinium</taxon>
    </lineage>
</organism>
<dbReference type="OrthoDB" id="406773at2759"/>
<reference evidence="1" key="1">
    <citation type="submission" date="2021-02" db="EMBL/GenBank/DDBJ databases">
        <authorList>
            <person name="Dougan E. K."/>
            <person name="Rhodes N."/>
            <person name="Thang M."/>
            <person name="Chan C."/>
        </authorList>
    </citation>
    <scope>NUCLEOTIDE SEQUENCE</scope>
</reference>
<evidence type="ECO:0000313" key="1">
    <source>
        <dbReference type="EMBL" id="CAE7537796.1"/>
    </source>
</evidence>
<protein>
    <submittedName>
        <fullName evidence="1">Clec16a protein</fullName>
    </submittedName>
</protein>
<sequence>MNSGFRICHATPSLCACFASTGSRQSSEQRSPAQCPPEAVRLVVSRYPCREAIVINGGAGFSTTGDVRDSRLGLSIPVILAGVVEGSTSCHHGWRLTGELPGGRFKYSYRQPSPNKWGLHFLDIDLGTSHRPAVDISLVTGQQA</sequence>
<keyword evidence="2" id="KW-1185">Reference proteome</keyword>
<dbReference type="PROSITE" id="PS51257">
    <property type="entry name" value="PROKAR_LIPOPROTEIN"/>
    <property type="match status" value="1"/>
</dbReference>
<dbReference type="Proteomes" id="UP000604046">
    <property type="component" value="Unassembled WGS sequence"/>
</dbReference>
<dbReference type="EMBL" id="CAJNDS010002593">
    <property type="protein sequence ID" value="CAE7537796.1"/>
    <property type="molecule type" value="Genomic_DNA"/>
</dbReference>
<gene>
    <name evidence="1" type="primary">Clec16a</name>
    <name evidence="1" type="ORF">SNAT2548_LOCUS30146</name>
</gene>
<proteinExistence type="predicted"/>
<comment type="caution">
    <text evidence="1">The sequence shown here is derived from an EMBL/GenBank/DDBJ whole genome shotgun (WGS) entry which is preliminary data.</text>
</comment>